<dbReference type="AlphaFoldDB" id="A0A6L2KK13"/>
<feature type="chain" id="PRO_5027007438" evidence="1">
    <location>
        <begin position="20"/>
        <end position="217"/>
    </location>
</feature>
<proteinExistence type="predicted"/>
<sequence length="217" mass="24901">MNNMYAMVLFLVVITSTSSILSVSSNNDGDQEIFMVVDDPTSMHHAGMGMSKISHMTQEDATEIYVIKEYNVIDECYSRVITNIVKEDLCSFNKPYENNEEIWRTNAVTSGGEMNDDEQVYKSIKPVLSYEKFYHPDGVTLYPEKWTYDGYTLFPFGFPPFASDEKKKRSITEKLKDDLFTGIVQGVSIDSFRYVLDAIIGGFRKQVLIERNRIPIF</sequence>
<gene>
    <name evidence="2" type="ORF">Tci_020333</name>
</gene>
<name>A0A6L2KK13_TANCI</name>
<accession>A0A6L2KK13</accession>
<organism evidence="2">
    <name type="scientific">Tanacetum cinerariifolium</name>
    <name type="common">Dalmatian daisy</name>
    <name type="synonym">Chrysanthemum cinerariifolium</name>
    <dbReference type="NCBI Taxonomy" id="118510"/>
    <lineage>
        <taxon>Eukaryota</taxon>
        <taxon>Viridiplantae</taxon>
        <taxon>Streptophyta</taxon>
        <taxon>Embryophyta</taxon>
        <taxon>Tracheophyta</taxon>
        <taxon>Spermatophyta</taxon>
        <taxon>Magnoliopsida</taxon>
        <taxon>eudicotyledons</taxon>
        <taxon>Gunneridae</taxon>
        <taxon>Pentapetalae</taxon>
        <taxon>asterids</taxon>
        <taxon>campanulids</taxon>
        <taxon>Asterales</taxon>
        <taxon>Asteraceae</taxon>
        <taxon>Asteroideae</taxon>
        <taxon>Anthemideae</taxon>
        <taxon>Anthemidinae</taxon>
        <taxon>Tanacetum</taxon>
    </lineage>
</organism>
<evidence type="ECO:0000256" key="1">
    <source>
        <dbReference type="SAM" id="SignalP"/>
    </source>
</evidence>
<keyword evidence="1" id="KW-0732">Signal</keyword>
<feature type="signal peptide" evidence="1">
    <location>
        <begin position="1"/>
        <end position="19"/>
    </location>
</feature>
<comment type="caution">
    <text evidence="2">The sequence shown here is derived from an EMBL/GenBank/DDBJ whole genome shotgun (WGS) entry which is preliminary data.</text>
</comment>
<protein>
    <submittedName>
        <fullName evidence="2">Tetratricopeptide-like helical domain-containing protein</fullName>
    </submittedName>
</protein>
<evidence type="ECO:0000313" key="2">
    <source>
        <dbReference type="EMBL" id="GEU48355.1"/>
    </source>
</evidence>
<dbReference type="EMBL" id="BKCJ010002408">
    <property type="protein sequence ID" value="GEU48355.1"/>
    <property type="molecule type" value="Genomic_DNA"/>
</dbReference>
<reference evidence="2" key="1">
    <citation type="journal article" date="2019" name="Sci. Rep.">
        <title>Draft genome of Tanacetum cinerariifolium, the natural source of mosquito coil.</title>
        <authorList>
            <person name="Yamashiro T."/>
            <person name="Shiraishi A."/>
            <person name="Satake H."/>
            <person name="Nakayama K."/>
        </authorList>
    </citation>
    <scope>NUCLEOTIDE SEQUENCE</scope>
</reference>